<evidence type="ECO:0000313" key="3">
    <source>
        <dbReference type="Proteomes" id="UP001497482"/>
    </source>
</evidence>
<organism evidence="2 3">
    <name type="scientific">Knipowitschia caucasica</name>
    <name type="common">Caucasian dwarf goby</name>
    <name type="synonym">Pomatoschistus caucasicus</name>
    <dbReference type="NCBI Taxonomy" id="637954"/>
    <lineage>
        <taxon>Eukaryota</taxon>
        <taxon>Metazoa</taxon>
        <taxon>Chordata</taxon>
        <taxon>Craniata</taxon>
        <taxon>Vertebrata</taxon>
        <taxon>Euteleostomi</taxon>
        <taxon>Actinopterygii</taxon>
        <taxon>Neopterygii</taxon>
        <taxon>Teleostei</taxon>
        <taxon>Neoteleostei</taxon>
        <taxon>Acanthomorphata</taxon>
        <taxon>Gobiaria</taxon>
        <taxon>Gobiiformes</taxon>
        <taxon>Gobioidei</taxon>
        <taxon>Gobiidae</taxon>
        <taxon>Gobiinae</taxon>
        <taxon>Knipowitschia</taxon>
    </lineage>
</organism>
<sequence length="90" mass="10132">MRSVKREQRASKTGRPHPSHLPTNKVTWVPVRAEQRRPAPSSSSSITLSIIIIIITPEYTEEEGARQGVRLCRRRGGRGVQSVRELRSST</sequence>
<evidence type="ECO:0000313" key="2">
    <source>
        <dbReference type="EMBL" id="CAL1586538.1"/>
    </source>
</evidence>
<accession>A0AAV2KDG2</accession>
<protein>
    <submittedName>
        <fullName evidence="2">Uncharacterized protein</fullName>
    </submittedName>
</protein>
<reference evidence="2 3" key="1">
    <citation type="submission" date="2024-04" db="EMBL/GenBank/DDBJ databases">
        <authorList>
            <person name="Waldvogel A.-M."/>
            <person name="Schoenle A."/>
        </authorList>
    </citation>
    <scope>NUCLEOTIDE SEQUENCE [LARGE SCALE GENOMIC DNA]</scope>
</reference>
<proteinExistence type="predicted"/>
<keyword evidence="3" id="KW-1185">Reference proteome</keyword>
<dbReference type="AlphaFoldDB" id="A0AAV2KDG2"/>
<dbReference type="EMBL" id="OZ035839">
    <property type="protein sequence ID" value="CAL1586538.1"/>
    <property type="molecule type" value="Genomic_DNA"/>
</dbReference>
<feature type="compositionally biased region" description="Basic and acidic residues" evidence="1">
    <location>
        <begin position="1"/>
        <end position="10"/>
    </location>
</feature>
<name>A0AAV2KDG2_KNICA</name>
<gene>
    <name evidence="2" type="ORF">KC01_LOCUS16583</name>
</gene>
<feature type="region of interest" description="Disordered" evidence="1">
    <location>
        <begin position="1"/>
        <end position="44"/>
    </location>
</feature>
<evidence type="ECO:0000256" key="1">
    <source>
        <dbReference type="SAM" id="MobiDB-lite"/>
    </source>
</evidence>
<dbReference type="Proteomes" id="UP001497482">
    <property type="component" value="Chromosome 17"/>
</dbReference>